<dbReference type="PANTHER" id="PTHR12192">
    <property type="entry name" value="CATION TRANSPORT PROTEIN CHAC-RELATED"/>
    <property type="match status" value="1"/>
</dbReference>
<dbReference type="STRING" id="1051891.A0A0C3LI71"/>
<evidence type="ECO:0000313" key="4">
    <source>
        <dbReference type="Proteomes" id="UP000054248"/>
    </source>
</evidence>
<dbReference type="EC" id="4.3.2.7" evidence="1"/>
<dbReference type="SUPFAM" id="SSF110857">
    <property type="entry name" value="Gamma-glutamyl cyclotransferase-like"/>
    <property type="match status" value="1"/>
</dbReference>
<dbReference type="InterPro" id="IPR013024">
    <property type="entry name" value="GGCT-like"/>
</dbReference>
<reference evidence="4" key="2">
    <citation type="submission" date="2015-01" db="EMBL/GenBank/DDBJ databases">
        <title>Evolutionary Origins and Diversification of the Mycorrhizal Mutualists.</title>
        <authorList>
            <consortium name="DOE Joint Genome Institute"/>
            <consortium name="Mycorrhizal Genomics Consortium"/>
            <person name="Kohler A."/>
            <person name="Kuo A."/>
            <person name="Nagy L.G."/>
            <person name="Floudas D."/>
            <person name="Copeland A."/>
            <person name="Barry K.W."/>
            <person name="Cichocki N."/>
            <person name="Veneault-Fourrey C."/>
            <person name="LaButti K."/>
            <person name="Lindquist E.A."/>
            <person name="Lipzen A."/>
            <person name="Lundell T."/>
            <person name="Morin E."/>
            <person name="Murat C."/>
            <person name="Riley R."/>
            <person name="Ohm R."/>
            <person name="Sun H."/>
            <person name="Tunlid A."/>
            <person name="Henrissat B."/>
            <person name="Grigoriev I.V."/>
            <person name="Hibbett D.S."/>
            <person name="Martin F."/>
        </authorList>
    </citation>
    <scope>NUCLEOTIDE SEQUENCE [LARGE SCALE GENOMIC DNA]</scope>
    <source>
        <strain evidence="4">MUT 4182</strain>
    </source>
</reference>
<dbReference type="GO" id="GO:0006751">
    <property type="term" value="P:glutathione catabolic process"/>
    <property type="evidence" value="ECO:0007669"/>
    <property type="project" value="InterPro"/>
</dbReference>
<proteinExistence type="predicted"/>
<evidence type="ECO:0000256" key="2">
    <source>
        <dbReference type="ARBA" id="ARBA00023239"/>
    </source>
</evidence>
<evidence type="ECO:0000313" key="3">
    <source>
        <dbReference type="EMBL" id="KIO33693.1"/>
    </source>
</evidence>
<dbReference type="AlphaFoldDB" id="A0A0C3LI71"/>
<dbReference type="InterPro" id="IPR006840">
    <property type="entry name" value="ChaC"/>
</dbReference>
<gene>
    <name evidence="3" type="ORF">M407DRAFT_65417</name>
</gene>
<accession>A0A0C3LI71</accession>
<protein>
    <recommendedName>
        <fullName evidence="1">glutathione-specific gamma-glutamylcyclotransferase</fullName>
        <ecNumber evidence="1">4.3.2.7</ecNumber>
    </recommendedName>
</protein>
<organism evidence="3 4">
    <name type="scientific">Tulasnella calospora MUT 4182</name>
    <dbReference type="NCBI Taxonomy" id="1051891"/>
    <lineage>
        <taxon>Eukaryota</taxon>
        <taxon>Fungi</taxon>
        <taxon>Dikarya</taxon>
        <taxon>Basidiomycota</taxon>
        <taxon>Agaricomycotina</taxon>
        <taxon>Agaricomycetes</taxon>
        <taxon>Cantharellales</taxon>
        <taxon>Tulasnellaceae</taxon>
        <taxon>Tulasnella</taxon>
    </lineage>
</organism>
<evidence type="ECO:0000256" key="1">
    <source>
        <dbReference type="ARBA" id="ARBA00012344"/>
    </source>
</evidence>
<dbReference type="Pfam" id="PF04752">
    <property type="entry name" value="ChaC"/>
    <property type="match status" value="1"/>
</dbReference>
<dbReference type="PANTHER" id="PTHR12192:SF2">
    <property type="entry name" value="GLUTATHIONE-SPECIFIC GAMMA-GLUTAMYLCYCLOTRANSFERASE 2"/>
    <property type="match status" value="1"/>
</dbReference>
<dbReference type="Proteomes" id="UP000054248">
    <property type="component" value="Unassembled WGS sequence"/>
</dbReference>
<keyword evidence="4" id="KW-1185">Reference proteome</keyword>
<name>A0A0C3LI71_9AGAM</name>
<reference evidence="3 4" key="1">
    <citation type="submission" date="2014-04" db="EMBL/GenBank/DDBJ databases">
        <authorList>
            <consortium name="DOE Joint Genome Institute"/>
            <person name="Kuo A."/>
            <person name="Girlanda M."/>
            <person name="Perotto S."/>
            <person name="Kohler A."/>
            <person name="Nagy L.G."/>
            <person name="Floudas D."/>
            <person name="Copeland A."/>
            <person name="Barry K.W."/>
            <person name="Cichocki N."/>
            <person name="Veneault-Fourrey C."/>
            <person name="LaButti K."/>
            <person name="Lindquist E.A."/>
            <person name="Lipzen A."/>
            <person name="Lundell T."/>
            <person name="Morin E."/>
            <person name="Murat C."/>
            <person name="Sun H."/>
            <person name="Tunlid A."/>
            <person name="Henrissat B."/>
            <person name="Grigoriev I.V."/>
            <person name="Hibbett D.S."/>
            <person name="Martin F."/>
            <person name="Nordberg H.P."/>
            <person name="Cantor M.N."/>
            <person name="Hua S.X."/>
        </authorList>
    </citation>
    <scope>NUCLEOTIDE SEQUENCE [LARGE SCALE GENOMIC DNA]</scope>
    <source>
        <strain evidence="3 4">MUT 4182</strain>
    </source>
</reference>
<dbReference type="InterPro" id="IPR036568">
    <property type="entry name" value="GGCT-like_sf"/>
</dbReference>
<dbReference type="GO" id="GO:0005737">
    <property type="term" value="C:cytoplasm"/>
    <property type="evidence" value="ECO:0007669"/>
    <property type="project" value="TreeGrafter"/>
</dbReference>
<keyword evidence="2" id="KW-0456">Lyase</keyword>
<dbReference type="HOGENOM" id="CLU_070703_0_1_1"/>
<dbReference type="CDD" id="cd06661">
    <property type="entry name" value="GGCT_like"/>
    <property type="match status" value="1"/>
</dbReference>
<dbReference type="Gene3D" id="3.10.490.10">
    <property type="entry name" value="Gamma-glutamyl cyclotransferase-like"/>
    <property type="match status" value="1"/>
</dbReference>
<dbReference type="EMBL" id="KN822947">
    <property type="protein sequence ID" value="KIO33693.1"/>
    <property type="molecule type" value="Genomic_DNA"/>
</dbReference>
<dbReference type="OrthoDB" id="5894at2759"/>
<dbReference type="GO" id="GO:0061928">
    <property type="term" value="F:glutathione specific gamma-glutamylcyclotransferase activity"/>
    <property type="evidence" value="ECO:0007669"/>
    <property type="project" value="UniProtKB-EC"/>
</dbReference>
<sequence>MVTEGDRTYIVFGYGSLIFKPPPHAIKRTPGFLKGCVRRFAHSSTDHRGTPEAPGRVVTLIHTGDWARFSGSDPFPEEDVVWGVAWTIDPKYAVEVKAYLDYREKEGYNEEGIDVWDIVDGEERITDESLKVYVGRPDNPSFIGSEPLDVLADRIWRSEGPSGRNKDYLFKLAESVRELAPQSADSYLFALEVCLTAVQGSEPPT</sequence>